<dbReference type="Proteomes" id="UP000709959">
    <property type="component" value="Unassembled WGS sequence"/>
</dbReference>
<organism evidence="1 2">
    <name type="scientific">Candidatus Geothrix odensensis</name>
    <dbReference type="NCBI Taxonomy" id="2954440"/>
    <lineage>
        <taxon>Bacteria</taxon>
        <taxon>Pseudomonadati</taxon>
        <taxon>Acidobacteriota</taxon>
        <taxon>Holophagae</taxon>
        <taxon>Holophagales</taxon>
        <taxon>Holophagaceae</taxon>
        <taxon>Geothrix</taxon>
    </lineage>
</organism>
<dbReference type="EMBL" id="JADKCH010000005">
    <property type="protein sequence ID" value="MBK8572496.1"/>
    <property type="molecule type" value="Genomic_DNA"/>
</dbReference>
<comment type="caution">
    <text evidence="1">The sequence shown here is derived from an EMBL/GenBank/DDBJ whole genome shotgun (WGS) entry which is preliminary data.</text>
</comment>
<gene>
    <name evidence="1" type="ORF">IPN91_07550</name>
</gene>
<accession>A0A936K5Y1</accession>
<evidence type="ECO:0000313" key="1">
    <source>
        <dbReference type="EMBL" id="MBK8572496.1"/>
    </source>
</evidence>
<proteinExistence type="predicted"/>
<sequence>MPTFTYNDMTFTVAPRGDRWDISYALPNGSSVTVGTGLFAGLAEAEATARALALVKTIFPVGIKSVGPDVAHPNTIGDLKIVGPDVTHPNFIYWNKDSVSCPRQL</sequence>
<name>A0A936K5Y1_9BACT</name>
<reference evidence="1 2" key="1">
    <citation type="submission" date="2020-10" db="EMBL/GenBank/DDBJ databases">
        <title>Connecting structure to function with the recovery of over 1000 high-quality activated sludge metagenome-assembled genomes encoding full-length rRNA genes using long-read sequencing.</title>
        <authorList>
            <person name="Singleton C.M."/>
            <person name="Petriglieri F."/>
            <person name="Kristensen J.M."/>
            <person name="Kirkegaard R.H."/>
            <person name="Michaelsen T.Y."/>
            <person name="Andersen M.H."/>
            <person name="Karst S.M."/>
            <person name="Dueholm M.S."/>
            <person name="Nielsen P.H."/>
            <person name="Albertsen M."/>
        </authorList>
    </citation>
    <scope>NUCLEOTIDE SEQUENCE [LARGE SCALE GENOMIC DNA]</scope>
    <source>
        <strain evidence="1">OdNE_18-Q3-R46-58_MAXAC.008</strain>
    </source>
</reference>
<dbReference type="AlphaFoldDB" id="A0A936K5Y1"/>
<evidence type="ECO:0000313" key="2">
    <source>
        <dbReference type="Proteomes" id="UP000709959"/>
    </source>
</evidence>
<protein>
    <submittedName>
        <fullName evidence="1">Uncharacterized protein</fullName>
    </submittedName>
</protein>